<evidence type="ECO:0000256" key="9">
    <source>
        <dbReference type="ARBA" id="ARBA00023237"/>
    </source>
</evidence>
<proteinExistence type="inferred from homology"/>
<dbReference type="SUPFAM" id="SSF141729">
    <property type="entry name" value="FimD N-terminal domain-like"/>
    <property type="match status" value="1"/>
</dbReference>
<dbReference type="InterPro" id="IPR025885">
    <property type="entry name" value="PapC_N"/>
</dbReference>
<keyword evidence="4" id="KW-1134">Transmembrane beta strand</keyword>
<evidence type="ECO:0000256" key="1">
    <source>
        <dbReference type="ARBA" id="ARBA00004571"/>
    </source>
</evidence>
<dbReference type="GO" id="GO:0015473">
    <property type="term" value="F:fimbrial usher porin activity"/>
    <property type="evidence" value="ECO:0007669"/>
    <property type="project" value="InterPro"/>
</dbReference>
<protein>
    <submittedName>
        <fullName evidence="12">Outer membrane usher protein</fullName>
    </submittedName>
</protein>
<evidence type="ECO:0000259" key="11">
    <source>
        <dbReference type="Pfam" id="PF13954"/>
    </source>
</evidence>
<evidence type="ECO:0000256" key="7">
    <source>
        <dbReference type="ARBA" id="ARBA00022729"/>
    </source>
</evidence>
<evidence type="ECO:0000313" key="12">
    <source>
        <dbReference type="EMBL" id="PXW45299.1"/>
    </source>
</evidence>
<accession>A0A318FWX0</accession>
<organism evidence="12 13">
    <name type="scientific">Klebsiella oxytoca</name>
    <dbReference type="NCBI Taxonomy" id="571"/>
    <lineage>
        <taxon>Bacteria</taxon>
        <taxon>Pseudomonadati</taxon>
        <taxon>Pseudomonadota</taxon>
        <taxon>Gammaproteobacteria</taxon>
        <taxon>Enterobacterales</taxon>
        <taxon>Enterobacteriaceae</taxon>
        <taxon>Klebsiella/Raoultella group</taxon>
        <taxon>Klebsiella</taxon>
    </lineage>
</organism>
<evidence type="ECO:0000313" key="13">
    <source>
        <dbReference type="Proteomes" id="UP000247485"/>
    </source>
</evidence>
<dbReference type="Pfam" id="PF00577">
    <property type="entry name" value="Usher"/>
    <property type="match status" value="1"/>
</dbReference>
<dbReference type="InterPro" id="IPR025949">
    <property type="entry name" value="PapC-like_C"/>
</dbReference>
<keyword evidence="3" id="KW-0813">Transport</keyword>
<dbReference type="Pfam" id="PF13954">
    <property type="entry name" value="PapC_N"/>
    <property type="match status" value="1"/>
</dbReference>
<keyword evidence="9" id="KW-0998">Cell outer membrane</keyword>
<reference evidence="12 13" key="1">
    <citation type="submission" date="2018-05" db="EMBL/GenBank/DDBJ databases">
        <title>Freshwater and sediment microbial communities from various areas in North America, analyzing microbe dynamics in response to fracking.</title>
        <authorList>
            <person name="Lamendella R."/>
        </authorList>
    </citation>
    <scope>NUCLEOTIDE SEQUENCE [LARGE SCALE GENOMIC DNA]</scope>
    <source>
        <strain evidence="12 13">67</strain>
    </source>
</reference>
<keyword evidence="5" id="KW-1029">Fimbrium biogenesis</keyword>
<keyword evidence="7" id="KW-0732">Signal</keyword>
<sequence>MEIGALGYGKRISAGFALSALFSVIHGAVAAENEFETQFLRKDKRGATPEVFLYHNAVTPGLKDVDLTLNEQFIDRYSILFIEDKNNKTAIPCLSHAFLQQLGIRTELYTGWQRPAEAEGHVDPSTLTVGQCENMTERIPAATIIYDASVQTLSLQVPQEAVKRKDSTMLSPKEWDDGVANLRTSYSGYFYQTKRQKDEGDDSDRISRSAWISLNSTAGAGPWRLFSNDSFSKNEEDGWETNHDSLYLSRGIASARGHVSIGDIFTQSRSAILNNIPVRGVSLATTERMMLDNQFDFSPVIRGIARTNAQVIVRQQNSVIYSTTVTPGAFAIDDLSSARSGADLEVTVEEADGTRQVFRVPYSTLPTMLRPGAMRYSTAVGQYRENNHSDGEPWLGFAAVEYGFERVTLLSTLLTAEKYQSLSAGAAWNLGAIGAFSLELAGASYREEWNNNTDRRGSALRVLFARYFEKTDTNLQVAGYQYNSRHFMDFSDFMSRRNRDDLNGYDYGESGWNLRRRSRTELNLNQGLSHYGNLYFSLSQDRYYRSSEKNSSFTGGGGTQIGPASVSLTWTWTKNGQSKDNQLNLNVSIPFSWGDRQSSAASLNYGLTRNKENQYSQTLGYSGNALDNALNYSANLQRDAGGGTSESLSLGYGTSIGSLNGSIGHSSDMMQFSAGMSGGLVLYSGGVLLAPMLGDTIGVIETPDAKGIRVTGNSSTGTDRWGRTVLSYMTPYRYNTLTLDTTKTEGVELRESSRKVVPTQGAAVLLRFATRVGRRAMVEIRSVKPIPLGALVYVEGEKDEAGIVGNKGQAYLSGIAADREQKLRVQWGEAPAQRCYFLLPPATRAQQAPDNWYQKIIVQCQ</sequence>
<keyword evidence="8" id="KW-0472">Membrane</keyword>
<dbReference type="Gene3D" id="3.10.20.410">
    <property type="match status" value="1"/>
</dbReference>
<comment type="similarity">
    <text evidence="2">Belongs to the fimbrial export usher family.</text>
</comment>
<dbReference type="Gene3D" id="2.60.40.2610">
    <property type="entry name" value="Outer membrane usher protein FimD, plug domain"/>
    <property type="match status" value="1"/>
</dbReference>
<feature type="domain" description="PapC-like C-terminal" evidence="10">
    <location>
        <begin position="784"/>
        <end position="836"/>
    </location>
</feature>
<comment type="subcellular location">
    <subcellularLocation>
        <location evidence="1">Cell outer membrane</location>
        <topology evidence="1">Multi-pass membrane protein</topology>
    </subcellularLocation>
</comment>
<dbReference type="Gene3D" id="2.60.40.3110">
    <property type="match status" value="1"/>
</dbReference>
<evidence type="ECO:0000256" key="3">
    <source>
        <dbReference type="ARBA" id="ARBA00022448"/>
    </source>
</evidence>
<dbReference type="AlphaFoldDB" id="A0A318FWX0"/>
<keyword evidence="6" id="KW-0812">Transmembrane</keyword>
<dbReference type="InterPro" id="IPR000015">
    <property type="entry name" value="Fimb_usher"/>
</dbReference>
<dbReference type="InterPro" id="IPR042186">
    <property type="entry name" value="FimD_plug_dom"/>
</dbReference>
<dbReference type="Pfam" id="PF13953">
    <property type="entry name" value="PapC_C"/>
    <property type="match status" value="1"/>
</dbReference>
<dbReference type="Gene3D" id="2.60.40.2070">
    <property type="match status" value="1"/>
</dbReference>
<dbReference type="PANTHER" id="PTHR30451">
    <property type="entry name" value="OUTER MEMBRANE USHER PROTEIN"/>
    <property type="match status" value="1"/>
</dbReference>
<evidence type="ECO:0000256" key="8">
    <source>
        <dbReference type="ARBA" id="ARBA00023136"/>
    </source>
</evidence>
<name>A0A318FWX0_KLEOX</name>
<dbReference type="InterPro" id="IPR037224">
    <property type="entry name" value="PapC_N_sf"/>
</dbReference>
<evidence type="ECO:0000256" key="4">
    <source>
        <dbReference type="ARBA" id="ARBA00022452"/>
    </source>
</evidence>
<feature type="domain" description="PapC N-terminal" evidence="11">
    <location>
        <begin position="34"/>
        <end position="187"/>
    </location>
</feature>
<evidence type="ECO:0000259" key="10">
    <source>
        <dbReference type="Pfam" id="PF13953"/>
    </source>
</evidence>
<dbReference type="EMBL" id="QJJG01000007">
    <property type="protein sequence ID" value="PXW45299.1"/>
    <property type="molecule type" value="Genomic_DNA"/>
</dbReference>
<dbReference type="RefSeq" id="WP_181421787.1">
    <property type="nucleotide sequence ID" value="NZ_QJJG01000007.1"/>
</dbReference>
<gene>
    <name evidence="12" type="ORF">DET57_10792</name>
</gene>
<dbReference type="GO" id="GO:0009279">
    <property type="term" value="C:cell outer membrane"/>
    <property type="evidence" value="ECO:0007669"/>
    <property type="project" value="UniProtKB-SubCell"/>
</dbReference>
<dbReference type="InterPro" id="IPR043142">
    <property type="entry name" value="PapC-like_C_sf"/>
</dbReference>
<comment type="caution">
    <text evidence="12">The sequence shown here is derived from an EMBL/GenBank/DDBJ whole genome shotgun (WGS) entry which is preliminary data.</text>
</comment>
<dbReference type="GO" id="GO:0009297">
    <property type="term" value="P:pilus assembly"/>
    <property type="evidence" value="ECO:0007669"/>
    <property type="project" value="InterPro"/>
</dbReference>
<dbReference type="PANTHER" id="PTHR30451:SF21">
    <property type="entry name" value="FIMBRIAL USHER DOMAIN-CONTAINING PROTEIN YDET-RELATED"/>
    <property type="match status" value="1"/>
</dbReference>
<evidence type="ECO:0000256" key="5">
    <source>
        <dbReference type="ARBA" id="ARBA00022558"/>
    </source>
</evidence>
<evidence type="ECO:0000256" key="6">
    <source>
        <dbReference type="ARBA" id="ARBA00022692"/>
    </source>
</evidence>
<evidence type="ECO:0000256" key="2">
    <source>
        <dbReference type="ARBA" id="ARBA00008064"/>
    </source>
</evidence>
<dbReference type="Proteomes" id="UP000247485">
    <property type="component" value="Unassembled WGS sequence"/>
</dbReference>